<name>A0A074JB01_9RHOB</name>
<protein>
    <recommendedName>
        <fullName evidence="8">Major facilitator superfamily (MFS) profile domain-containing protein</fullName>
    </recommendedName>
</protein>
<proteinExistence type="predicted"/>
<feature type="transmembrane region" description="Helical" evidence="7">
    <location>
        <begin position="78"/>
        <end position="97"/>
    </location>
</feature>
<evidence type="ECO:0000259" key="8">
    <source>
        <dbReference type="PROSITE" id="PS50850"/>
    </source>
</evidence>
<keyword evidence="2" id="KW-0813">Transport</keyword>
<feature type="transmembrane region" description="Helical" evidence="7">
    <location>
        <begin position="46"/>
        <end position="66"/>
    </location>
</feature>
<dbReference type="InterPro" id="IPR050171">
    <property type="entry name" value="MFS_Transporters"/>
</dbReference>
<dbReference type="eggNOG" id="COG2814">
    <property type="taxonomic scope" value="Bacteria"/>
</dbReference>
<feature type="domain" description="Major facilitator superfamily (MFS) profile" evidence="8">
    <location>
        <begin position="7"/>
        <end position="393"/>
    </location>
</feature>
<feature type="transmembrane region" description="Helical" evidence="7">
    <location>
        <begin position="342"/>
        <end position="362"/>
    </location>
</feature>
<evidence type="ECO:0000313" key="9">
    <source>
        <dbReference type="EMBL" id="KEO53025.1"/>
    </source>
</evidence>
<dbReference type="Gene3D" id="1.20.1250.20">
    <property type="entry name" value="MFS general substrate transporter like domains"/>
    <property type="match status" value="1"/>
</dbReference>
<dbReference type="InterPro" id="IPR011701">
    <property type="entry name" value="MFS"/>
</dbReference>
<accession>A0A074JB01</accession>
<dbReference type="AlphaFoldDB" id="A0A074JB01"/>
<feature type="transmembrane region" description="Helical" evidence="7">
    <location>
        <begin position="251"/>
        <end position="271"/>
    </location>
</feature>
<keyword evidence="10" id="KW-1185">Reference proteome</keyword>
<keyword evidence="3" id="KW-1003">Cell membrane</keyword>
<evidence type="ECO:0000313" key="10">
    <source>
        <dbReference type="Proteomes" id="UP000027432"/>
    </source>
</evidence>
<dbReference type="GO" id="GO:0005886">
    <property type="term" value="C:plasma membrane"/>
    <property type="evidence" value="ECO:0007669"/>
    <property type="project" value="UniProtKB-SubCell"/>
</dbReference>
<dbReference type="EMBL" id="AUND01000023">
    <property type="protein sequence ID" value="KEO53025.1"/>
    <property type="molecule type" value="Genomic_DNA"/>
</dbReference>
<dbReference type="PANTHER" id="PTHR23517:SF13">
    <property type="entry name" value="MAJOR FACILITATOR SUPERFAMILY MFS_1"/>
    <property type="match status" value="1"/>
</dbReference>
<feature type="transmembrane region" description="Helical" evidence="7">
    <location>
        <begin position="137"/>
        <end position="161"/>
    </location>
</feature>
<evidence type="ECO:0000256" key="2">
    <source>
        <dbReference type="ARBA" id="ARBA00022448"/>
    </source>
</evidence>
<gene>
    <name evidence="9" type="ORF">TP2_08780</name>
</gene>
<dbReference type="RefSeq" id="WP_038077374.1">
    <property type="nucleotide sequence ID" value="NZ_AUND01000023.1"/>
</dbReference>
<evidence type="ECO:0000256" key="6">
    <source>
        <dbReference type="ARBA" id="ARBA00023136"/>
    </source>
</evidence>
<dbReference type="PROSITE" id="PS50850">
    <property type="entry name" value="MFS"/>
    <property type="match status" value="1"/>
</dbReference>
<sequence length="405" mass="41728">MAEMTSLRRLLGLAGAVFAFLTVMVGTTMPTVLYPLYRQEFGFSEVIITVIFAVYAGGVITALLATGRWSDQIGRRPMLLLGLICAGASDLIFWQAQGLGWLLAGRFVSGLSAGIYTGAATVAVIELAGPRLREAGTFAAIAANLGGLGIGPLFAASMVALLPGPLAAPYLSHLALAGFAVLLILLAPETVRIPSRPRLQFQRLSLPREVVPVFVPAAVAAFAGFMVAGFFTAVSPAYLGEVLGRHSPFLIGLDVASLLISSVVGQLAVGVLPERLRLPIGVSILFSGVVILAAGLGLAHLWLIFLGAMVAGFGHGIGLRAGLGNVAQAAPETERAGVTSTFFTVAYVAISLPVVGVGVASAEFGLRATSLGFAGIVATLCLIAIVLLLRDIRRGTGRGAAQVAD</sequence>
<dbReference type="PANTHER" id="PTHR23517">
    <property type="entry name" value="RESISTANCE PROTEIN MDTM, PUTATIVE-RELATED-RELATED"/>
    <property type="match status" value="1"/>
</dbReference>
<dbReference type="InterPro" id="IPR020846">
    <property type="entry name" value="MFS_dom"/>
</dbReference>
<reference evidence="9 10" key="1">
    <citation type="submission" date="2013-07" db="EMBL/GenBank/DDBJ databases">
        <title>Thioclava pacifica DSM 10166 Genome Sequencing.</title>
        <authorList>
            <person name="Lai Q."/>
            <person name="Shao Z."/>
        </authorList>
    </citation>
    <scope>NUCLEOTIDE SEQUENCE [LARGE SCALE GENOMIC DNA]</scope>
    <source>
        <strain evidence="9 10">DSM 10166</strain>
    </source>
</reference>
<dbReference type="PROSITE" id="PS00216">
    <property type="entry name" value="SUGAR_TRANSPORT_1"/>
    <property type="match status" value="1"/>
</dbReference>
<keyword evidence="4 7" id="KW-0812">Transmembrane</keyword>
<dbReference type="Proteomes" id="UP000027432">
    <property type="component" value="Unassembled WGS sequence"/>
</dbReference>
<feature type="transmembrane region" description="Helical" evidence="7">
    <location>
        <begin position="209"/>
        <end position="231"/>
    </location>
</feature>
<evidence type="ECO:0000256" key="4">
    <source>
        <dbReference type="ARBA" id="ARBA00022692"/>
    </source>
</evidence>
<dbReference type="InterPro" id="IPR036259">
    <property type="entry name" value="MFS_trans_sf"/>
</dbReference>
<dbReference type="STRING" id="1353537.TP2_08780"/>
<feature type="transmembrane region" description="Helical" evidence="7">
    <location>
        <begin position="167"/>
        <end position="188"/>
    </location>
</feature>
<dbReference type="Pfam" id="PF07690">
    <property type="entry name" value="MFS_1"/>
    <property type="match status" value="1"/>
</dbReference>
<feature type="transmembrane region" description="Helical" evidence="7">
    <location>
        <begin position="302"/>
        <end position="321"/>
    </location>
</feature>
<keyword evidence="6 7" id="KW-0472">Membrane</keyword>
<dbReference type="OrthoDB" id="9800416at2"/>
<feature type="transmembrane region" description="Helical" evidence="7">
    <location>
        <begin position="103"/>
        <end position="125"/>
    </location>
</feature>
<evidence type="ECO:0000256" key="5">
    <source>
        <dbReference type="ARBA" id="ARBA00022989"/>
    </source>
</evidence>
<dbReference type="SUPFAM" id="SSF103473">
    <property type="entry name" value="MFS general substrate transporter"/>
    <property type="match status" value="1"/>
</dbReference>
<evidence type="ECO:0000256" key="3">
    <source>
        <dbReference type="ARBA" id="ARBA00022475"/>
    </source>
</evidence>
<dbReference type="GO" id="GO:0022857">
    <property type="term" value="F:transmembrane transporter activity"/>
    <property type="evidence" value="ECO:0007669"/>
    <property type="project" value="InterPro"/>
</dbReference>
<feature type="transmembrane region" description="Helical" evidence="7">
    <location>
        <begin position="278"/>
        <end position="296"/>
    </location>
</feature>
<keyword evidence="5 7" id="KW-1133">Transmembrane helix</keyword>
<comment type="caution">
    <text evidence="9">The sequence shown here is derived from an EMBL/GenBank/DDBJ whole genome shotgun (WGS) entry which is preliminary data.</text>
</comment>
<evidence type="ECO:0000256" key="1">
    <source>
        <dbReference type="ARBA" id="ARBA00004651"/>
    </source>
</evidence>
<evidence type="ECO:0000256" key="7">
    <source>
        <dbReference type="SAM" id="Phobius"/>
    </source>
</evidence>
<dbReference type="InterPro" id="IPR005829">
    <property type="entry name" value="Sugar_transporter_CS"/>
</dbReference>
<feature type="transmembrane region" description="Helical" evidence="7">
    <location>
        <begin position="368"/>
        <end position="389"/>
    </location>
</feature>
<comment type="subcellular location">
    <subcellularLocation>
        <location evidence="1">Cell membrane</location>
        <topology evidence="1">Multi-pass membrane protein</topology>
    </subcellularLocation>
</comment>
<organism evidence="9 10">
    <name type="scientific">Thioclava pacifica DSM 10166</name>
    <dbReference type="NCBI Taxonomy" id="1353537"/>
    <lineage>
        <taxon>Bacteria</taxon>
        <taxon>Pseudomonadati</taxon>
        <taxon>Pseudomonadota</taxon>
        <taxon>Alphaproteobacteria</taxon>
        <taxon>Rhodobacterales</taxon>
        <taxon>Paracoccaceae</taxon>
        <taxon>Thioclava</taxon>
    </lineage>
</organism>